<name>A0A084GET4_PSEDA</name>
<protein>
    <recommendedName>
        <fullName evidence="1">DUF8021 domain-containing protein</fullName>
    </recommendedName>
</protein>
<evidence type="ECO:0000313" key="3">
    <source>
        <dbReference type="Proteomes" id="UP000028545"/>
    </source>
</evidence>
<reference evidence="2 3" key="1">
    <citation type="journal article" date="2014" name="Genome Announc.">
        <title>Draft genome sequence of the pathogenic fungus Scedosporium apiospermum.</title>
        <authorList>
            <person name="Vandeputte P."/>
            <person name="Ghamrawi S."/>
            <person name="Rechenmann M."/>
            <person name="Iltis A."/>
            <person name="Giraud S."/>
            <person name="Fleury M."/>
            <person name="Thornton C."/>
            <person name="Delhaes L."/>
            <person name="Meyer W."/>
            <person name="Papon N."/>
            <person name="Bouchara J.P."/>
        </authorList>
    </citation>
    <scope>NUCLEOTIDE SEQUENCE [LARGE SCALE GENOMIC DNA]</scope>
    <source>
        <strain evidence="2 3">IHEM 14462</strain>
    </source>
</reference>
<dbReference type="InterPro" id="IPR058334">
    <property type="entry name" value="DUF8021"/>
</dbReference>
<dbReference type="EMBL" id="JOWA01000066">
    <property type="protein sequence ID" value="KEZ45846.1"/>
    <property type="molecule type" value="Genomic_DNA"/>
</dbReference>
<dbReference type="Proteomes" id="UP000028545">
    <property type="component" value="Unassembled WGS sequence"/>
</dbReference>
<dbReference type="AlphaFoldDB" id="A0A084GET4"/>
<organism evidence="2 3">
    <name type="scientific">Pseudallescheria apiosperma</name>
    <name type="common">Scedosporium apiospermum</name>
    <dbReference type="NCBI Taxonomy" id="563466"/>
    <lineage>
        <taxon>Eukaryota</taxon>
        <taxon>Fungi</taxon>
        <taxon>Dikarya</taxon>
        <taxon>Ascomycota</taxon>
        <taxon>Pezizomycotina</taxon>
        <taxon>Sordariomycetes</taxon>
        <taxon>Hypocreomycetidae</taxon>
        <taxon>Microascales</taxon>
        <taxon>Microascaceae</taxon>
        <taxon>Scedosporium</taxon>
    </lineage>
</organism>
<dbReference type="KEGG" id="sapo:SAPIO_CDS1671"/>
<dbReference type="OrthoDB" id="3504677at2759"/>
<dbReference type="VEuPathDB" id="FungiDB:SAPIO_CDS1671"/>
<dbReference type="RefSeq" id="XP_016645645.1">
    <property type="nucleotide sequence ID" value="XM_016784888.1"/>
</dbReference>
<keyword evidence="3" id="KW-1185">Reference proteome</keyword>
<dbReference type="HOGENOM" id="CLU_1982846_0_0_1"/>
<sequence>MIATTTGGWLFNASKILEYINRERWDPIAAEERDSRKALKLEGSAYTAKGEPTDSCLVGIPRRDQPPVSGRRHIIDGAAGWINVLCAFETMRSAPDSHEFRLENGRLRYVHTMTVMQDLDAGVDEE</sequence>
<feature type="domain" description="DUF8021" evidence="1">
    <location>
        <begin position="38"/>
        <end position="114"/>
    </location>
</feature>
<dbReference type="Pfam" id="PF26061">
    <property type="entry name" value="DUF8021"/>
    <property type="match status" value="1"/>
</dbReference>
<proteinExistence type="predicted"/>
<evidence type="ECO:0000259" key="1">
    <source>
        <dbReference type="Pfam" id="PF26061"/>
    </source>
</evidence>
<accession>A0A084GET4</accession>
<evidence type="ECO:0000313" key="2">
    <source>
        <dbReference type="EMBL" id="KEZ45846.1"/>
    </source>
</evidence>
<gene>
    <name evidence="2" type="ORF">SAPIO_CDS1671</name>
</gene>
<dbReference type="GeneID" id="27720743"/>
<comment type="caution">
    <text evidence="2">The sequence shown here is derived from an EMBL/GenBank/DDBJ whole genome shotgun (WGS) entry which is preliminary data.</text>
</comment>